<dbReference type="Proteomes" id="UP001341840">
    <property type="component" value="Unassembled WGS sequence"/>
</dbReference>
<sequence length="85" mass="9391">MHSQIAAAQNSAMPAMADILKLLRASEGRSCKFILAYVSRAKTMDSMIVIEASTHQMQMKEVAGTRRIVGNLEGVVYEITLQLKH</sequence>
<reference evidence="1 2" key="1">
    <citation type="journal article" date="2023" name="Plants (Basel)">
        <title>Bridging the Gap: Combining Genomics and Transcriptomics Approaches to Understand Stylosanthes scabra, an Orphan Legume from the Brazilian Caatinga.</title>
        <authorList>
            <person name="Ferreira-Neto J.R.C."/>
            <person name="da Silva M.D."/>
            <person name="Binneck E."/>
            <person name="de Melo N.F."/>
            <person name="da Silva R.H."/>
            <person name="de Melo A.L.T.M."/>
            <person name="Pandolfi V."/>
            <person name="Bustamante F.O."/>
            <person name="Brasileiro-Vidal A.C."/>
            <person name="Benko-Iseppon A.M."/>
        </authorList>
    </citation>
    <scope>NUCLEOTIDE SEQUENCE [LARGE SCALE GENOMIC DNA]</scope>
    <source>
        <tissue evidence="1">Leaves</tissue>
    </source>
</reference>
<keyword evidence="2" id="KW-1185">Reference proteome</keyword>
<protein>
    <submittedName>
        <fullName evidence="1">Uncharacterized protein</fullName>
    </submittedName>
</protein>
<evidence type="ECO:0000313" key="2">
    <source>
        <dbReference type="Proteomes" id="UP001341840"/>
    </source>
</evidence>
<organism evidence="1 2">
    <name type="scientific">Stylosanthes scabra</name>
    <dbReference type="NCBI Taxonomy" id="79078"/>
    <lineage>
        <taxon>Eukaryota</taxon>
        <taxon>Viridiplantae</taxon>
        <taxon>Streptophyta</taxon>
        <taxon>Embryophyta</taxon>
        <taxon>Tracheophyta</taxon>
        <taxon>Spermatophyta</taxon>
        <taxon>Magnoliopsida</taxon>
        <taxon>eudicotyledons</taxon>
        <taxon>Gunneridae</taxon>
        <taxon>Pentapetalae</taxon>
        <taxon>rosids</taxon>
        <taxon>fabids</taxon>
        <taxon>Fabales</taxon>
        <taxon>Fabaceae</taxon>
        <taxon>Papilionoideae</taxon>
        <taxon>50 kb inversion clade</taxon>
        <taxon>dalbergioids sensu lato</taxon>
        <taxon>Dalbergieae</taxon>
        <taxon>Pterocarpus clade</taxon>
        <taxon>Stylosanthes</taxon>
    </lineage>
</organism>
<gene>
    <name evidence="1" type="ORF">PIB30_051780</name>
</gene>
<name>A0ABU6ZGW7_9FABA</name>
<proteinExistence type="predicted"/>
<dbReference type="EMBL" id="JASCZI010272230">
    <property type="protein sequence ID" value="MED6221162.1"/>
    <property type="molecule type" value="Genomic_DNA"/>
</dbReference>
<accession>A0ABU6ZGW7</accession>
<evidence type="ECO:0000313" key="1">
    <source>
        <dbReference type="EMBL" id="MED6221162.1"/>
    </source>
</evidence>
<comment type="caution">
    <text evidence="1">The sequence shown here is derived from an EMBL/GenBank/DDBJ whole genome shotgun (WGS) entry which is preliminary data.</text>
</comment>